<dbReference type="InterPro" id="IPR025188">
    <property type="entry name" value="DUF4113"/>
</dbReference>
<evidence type="ECO:0000313" key="7">
    <source>
        <dbReference type="EMBL" id="MCJ0742945.1"/>
    </source>
</evidence>
<reference evidence="7" key="1">
    <citation type="submission" date="2022-03" db="EMBL/GenBank/DDBJ databases">
        <authorList>
            <person name="Woo C.Y."/>
        </authorList>
    </citation>
    <scope>NUCLEOTIDE SEQUENCE</scope>
    <source>
        <strain evidence="7">CYS-01</strain>
    </source>
</reference>
<organism evidence="7 8">
    <name type="scientific">Pedobacter montanisoli</name>
    <dbReference type="NCBI Taxonomy" id="2923277"/>
    <lineage>
        <taxon>Bacteria</taxon>
        <taxon>Pseudomonadati</taxon>
        <taxon>Bacteroidota</taxon>
        <taxon>Sphingobacteriia</taxon>
        <taxon>Sphingobacteriales</taxon>
        <taxon>Sphingobacteriaceae</taxon>
        <taxon>Pedobacter</taxon>
    </lineage>
</organism>
<dbReference type="CDD" id="cd01700">
    <property type="entry name" value="PolY_Pol_V_umuC"/>
    <property type="match status" value="1"/>
</dbReference>
<dbReference type="EMBL" id="JALGBH010000002">
    <property type="protein sequence ID" value="MCJ0742945.1"/>
    <property type="molecule type" value="Genomic_DNA"/>
</dbReference>
<accession>A0ABS9ZXA8</accession>
<evidence type="ECO:0000256" key="1">
    <source>
        <dbReference type="ARBA" id="ARBA00010945"/>
    </source>
</evidence>
<keyword evidence="3" id="KW-0741">SOS mutagenesis</keyword>
<keyword evidence="2" id="KW-0227">DNA damage</keyword>
<evidence type="ECO:0000256" key="4">
    <source>
        <dbReference type="ARBA" id="ARBA00023204"/>
    </source>
</evidence>
<keyword evidence="4" id="KW-0234">DNA repair</keyword>
<dbReference type="InterPro" id="IPR001126">
    <property type="entry name" value="UmuC"/>
</dbReference>
<comment type="similarity">
    <text evidence="1">Belongs to the DNA polymerase type-Y family.</text>
</comment>
<evidence type="ECO:0000256" key="5">
    <source>
        <dbReference type="ARBA" id="ARBA00023236"/>
    </source>
</evidence>
<comment type="caution">
    <text evidence="7">The sequence shown here is derived from an EMBL/GenBank/DDBJ whole genome shotgun (WGS) entry which is preliminary data.</text>
</comment>
<dbReference type="InterPro" id="IPR043502">
    <property type="entry name" value="DNA/RNA_pol_sf"/>
</dbReference>
<evidence type="ECO:0000313" key="8">
    <source>
        <dbReference type="Proteomes" id="UP001165460"/>
    </source>
</evidence>
<evidence type="ECO:0000259" key="6">
    <source>
        <dbReference type="PROSITE" id="PS50173"/>
    </source>
</evidence>
<feature type="domain" description="UmuC" evidence="6">
    <location>
        <begin position="2"/>
        <end position="181"/>
    </location>
</feature>
<dbReference type="InterPro" id="IPR043128">
    <property type="entry name" value="Rev_trsase/Diguanyl_cyclase"/>
</dbReference>
<gene>
    <name evidence="7" type="ORF">MMF97_09510</name>
</gene>
<dbReference type="Gene3D" id="3.30.70.270">
    <property type="match status" value="1"/>
</dbReference>
<name>A0ABS9ZXA8_9SPHI</name>
<dbReference type="Gene3D" id="1.10.150.20">
    <property type="entry name" value="5' to 3' exonuclease, C-terminal subdomain"/>
    <property type="match status" value="1"/>
</dbReference>
<dbReference type="SUPFAM" id="SSF56672">
    <property type="entry name" value="DNA/RNA polymerases"/>
    <property type="match status" value="1"/>
</dbReference>
<dbReference type="Gene3D" id="3.30.1490.100">
    <property type="entry name" value="DNA polymerase, Y-family, little finger domain"/>
    <property type="match status" value="1"/>
</dbReference>
<keyword evidence="5" id="KW-0742">SOS response</keyword>
<dbReference type="InterPro" id="IPR050116">
    <property type="entry name" value="DNA_polymerase-Y"/>
</dbReference>
<proteinExistence type="inferred from homology"/>
<dbReference type="InterPro" id="IPR017961">
    <property type="entry name" value="DNA_pol_Y-fam_little_finger"/>
</dbReference>
<dbReference type="PROSITE" id="PS50173">
    <property type="entry name" value="UMUC"/>
    <property type="match status" value="1"/>
</dbReference>
<evidence type="ECO:0000256" key="3">
    <source>
        <dbReference type="ARBA" id="ARBA00023199"/>
    </source>
</evidence>
<dbReference type="PANTHER" id="PTHR11076:SF34">
    <property type="entry name" value="PROTEIN UMUC"/>
    <property type="match status" value="1"/>
</dbReference>
<dbReference type="PANTHER" id="PTHR11076">
    <property type="entry name" value="DNA REPAIR POLYMERASE UMUC / TRANSFERASE FAMILY MEMBER"/>
    <property type="match status" value="1"/>
</dbReference>
<dbReference type="Gene3D" id="3.40.1170.60">
    <property type="match status" value="1"/>
</dbReference>
<evidence type="ECO:0000256" key="2">
    <source>
        <dbReference type="ARBA" id="ARBA00022763"/>
    </source>
</evidence>
<dbReference type="Pfam" id="PF13438">
    <property type="entry name" value="DUF4113"/>
    <property type="match status" value="1"/>
</dbReference>
<protein>
    <submittedName>
        <fullName evidence="7">Y-family DNA polymerase</fullName>
    </submittedName>
</protein>
<sequence>MVGLIDCNNFYASCERLFKPQYRQVPIVVLSNNDGCVIARSEEAKQLGIPMTAPYFQWKPFLEAHKVAVFSSHYELYGDISARVMTNIARFSPNMEVYSIDECFIGLTGFDHLEGYVENLRNTVIHNTGIPISIGVGPTKVLAKVANKLAKKAQGHLVLQRPEQIEKALSGFPIEAVWGIGYKHAQRLKKIGVNTAKDFRQLPINWVQKNMSVVGVRLWRELWGQPCLPIKMIGDPKKGLSTSRGFGRTTDDYEELKEATSSYTARLAQKLRREKLCCTVLSVRLLTNRFADKEKQVYPQITIPVHTAANNTPQLVKHTLWGLEQIFLKGYRYQKVEVSAFGLIPEEEVQFSLFNTYDGDRLNRISSLMDKLNTHYGAGALRLCSEGHNPKWNLRRDFLSPNYTTDWKEIIKVG</sequence>
<dbReference type="Proteomes" id="UP001165460">
    <property type="component" value="Unassembled WGS sequence"/>
</dbReference>
<keyword evidence="8" id="KW-1185">Reference proteome</keyword>
<dbReference type="Pfam" id="PF00817">
    <property type="entry name" value="IMS"/>
    <property type="match status" value="1"/>
</dbReference>
<dbReference type="InterPro" id="IPR036775">
    <property type="entry name" value="DNA_pol_Y-fam_lit_finger_sf"/>
</dbReference>
<dbReference type="Pfam" id="PF11799">
    <property type="entry name" value="IMS_C"/>
    <property type="match status" value="1"/>
</dbReference>
<dbReference type="RefSeq" id="WP_243361864.1">
    <property type="nucleotide sequence ID" value="NZ_JALGBH010000002.1"/>
</dbReference>